<dbReference type="Pfam" id="PF09829">
    <property type="entry name" value="DUF2057"/>
    <property type="match status" value="1"/>
</dbReference>
<dbReference type="InterPro" id="IPR018635">
    <property type="entry name" value="UPF0319"/>
</dbReference>
<dbReference type="HAMAP" id="MF_00789">
    <property type="entry name" value="UPF0319"/>
    <property type="match status" value="1"/>
</dbReference>
<comment type="caution">
    <text evidence="4">The sequence shown here is derived from an EMBL/GenBank/DDBJ whole genome shotgun (WGS) entry which is preliminary data.</text>
</comment>
<keyword evidence="5" id="KW-1185">Reference proteome</keyword>
<dbReference type="EMBL" id="LHPJ01000008">
    <property type="protein sequence ID" value="KOO03262.1"/>
    <property type="molecule type" value="Genomic_DNA"/>
</dbReference>
<dbReference type="AlphaFoldDB" id="A0A0M0HN47"/>
<proteinExistence type="inferred from homology"/>
<dbReference type="RefSeq" id="WP_053396048.1">
    <property type="nucleotide sequence ID" value="NZ_LHPJ01000008.1"/>
</dbReference>
<gene>
    <name evidence="4" type="ORF">AKJ17_11990</name>
</gene>
<keyword evidence="2 3" id="KW-0732">Signal</keyword>
<comment type="similarity">
    <text evidence="1 3">Belongs to the UPF0319 family.</text>
</comment>
<evidence type="ECO:0000313" key="5">
    <source>
        <dbReference type="Proteomes" id="UP000037515"/>
    </source>
</evidence>
<dbReference type="Proteomes" id="UP000037515">
    <property type="component" value="Unassembled WGS sequence"/>
</dbReference>
<evidence type="ECO:0000256" key="3">
    <source>
        <dbReference type="HAMAP-Rule" id="MF_00789"/>
    </source>
</evidence>
<protein>
    <recommendedName>
        <fullName evidence="3">UPF0319 protein AKJ17_11990</fullName>
    </recommendedName>
</protein>
<feature type="chain" id="PRO_5008991280" description="UPF0319 protein AKJ17_11990" evidence="3">
    <location>
        <begin position="22"/>
        <end position="209"/>
    </location>
</feature>
<evidence type="ECO:0000256" key="2">
    <source>
        <dbReference type="ARBA" id="ARBA00022729"/>
    </source>
</evidence>
<dbReference type="PATRIC" id="fig|693.5.peg.2459"/>
<name>A0A0M0HN47_VIBNE</name>
<reference evidence="5" key="1">
    <citation type="submission" date="2015-08" db="EMBL/GenBank/DDBJ databases">
        <title>Vibrio galatheae sp. nov., a novel member of the Vibrionaceae family isolated from the Solomon Islands.</title>
        <authorList>
            <person name="Giubergia S."/>
            <person name="Machado H."/>
            <person name="Mateiu R.V."/>
            <person name="Gram L."/>
        </authorList>
    </citation>
    <scope>NUCLEOTIDE SEQUENCE [LARGE SCALE GENOMIC DNA]</scope>
    <source>
        <strain evidence="5">DSM 19584</strain>
    </source>
</reference>
<evidence type="ECO:0000256" key="1">
    <source>
        <dbReference type="ARBA" id="ARBA00008490"/>
    </source>
</evidence>
<accession>A0A0M0HN47</accession>
<evidence type="ECO:0000313" key="4">
    <source>
        <dbReference type="EMBL" id="KOO03262.1"/>
    </source>
</evidence>
<feature type="signal peptide" evidence="3">
    <location>
        <begin position="1"/>
        <end position="21"/>
    </location>
</feature>
<dbReference type="OrthoDB" id="7058190at2"/>
<sequence length="209" mass="23446" precursor="true">MRLNNLPIAVMMIALSGSATAQVTLDIPDTVEILIANGETPKLEGGLFDAEKTLTLPDGENQILFRYKPYFHQGNERIIVESQPIIATFHASNSELTLDLPKYRNQRDAKRELPSATYKMLDGSNAPLELSYDRLIKEGMQIGRNYQQELEKYNQEGGVAAMTNAATGQHKTPFSTQSEASTAEEMLHFWYGKADAETKARFKQFVKEN</sequence>
<dbReference type="STRING" id="693.AKJ17_11990"/>
<organism evidence="4 5">
    <name type="scientific">Vibrio nereis</name>
    <dbReference type="NCBI Taxonomy" id="693"/>
    <lineage>
        <taxon>Bacteria</taxon>
        <taxon>Pseudomonadati</taxon>
        <taxon>Pseudomonadota</taxon>
        <taxon>Gammaproteobacteria</taxon>
        <taxon>Vibrionales</taxon>
        <taxon>Vibrionaceae</taxon>
        <taxon>Vibrio</taxon>
    </lineage>
</organism>
<dbReference type="PANTHER" id="PTHR38108:SF1">
    <property type="entry name" value="UPF0319 PROTEIN YCCT"/>
    <property type="match status" value="1"/>
</dbReference>
<dbReference type="PANTHER" id="PTHR38108">
    <property type="entry name" value="UPF0319 PROTEIN YCCT"/>
    <property type="match status" value="1"/>
</dbReference>